<feature type="compositionally biased region" description="Basic and acidic residues" evidence="1">
    <location>
        <begin position="42"/>
        <end position="75"/>
    </location>
</feature>
<evidence type="ECO:0000313" key="3">
    <source>
        <dbReference type="EMBL" id="MDR8018659.1"/>
    </source>
</evidence>
<protein>
    <submittedName>
        <fullName evidence="3">DUF3043 domain-containing protein</fullName>
    </submittedName>
</protein>
<feature type="transmembrane region" description="Helical" evidence="2">
    <location>
        <begin position="111"/>
        <end position="129"/>
    </location>
</feature>
<organism evidence="3 4">
    <name type="scientific">Nesterenkonia aerolata</name>
    <dbReference type="NCBI Taxonomy" id="3074079"/>
    <lineage>
        <taxon>Bacteria</taxon>
        <taxon>Bacillati</taxon>
        <taxon>Actinomycetota</taxon>
        <taxon>Actinomycetes</taxon>
        <taxon>Micrococcales</taxon>
        <taxon>Micrococcaceae</taxon>
        <taxon>Nesterenkonia</taxon>
    </lineage>
</organism>
<proteinExistence type="predicted"/>
<feature type="compositionally biased region" description="Low complexity" evidence="1">
    <location>
        <begin position="18"/>
        <end position="29"/>
    </location>
</feature>
<feature type="transmembrane region" description="Helical" evidence="2">
    <location>
        <begin position="135"/>
        <end position="156"/>
    </location>
</feature>
<dbReference type="Proteomes" id="UP001251870">
    <property type="component" value="Unassembled WGS sequence"/>
</dbReference>
<dbReference type="Pfam" id="PF11241">
    <property type="entry name" value="DUF3043"/>
    <property type="match status" value="1"/>
</dbReference>
<evidence type="ECO:0000256" key="2">
    <source>
        <dbReference type="SAM" id="Phobius"/>
    </source>
</evidence>
<evidence type="ECO:0000256" key="1">
    <source>
        <dbReference type="SAM" id="MobiDB-lite"/>
    </source>
</evidence>
<keyword evidence="4" id="KW-1185">Reference proteome</keyword>
<dbReference type="InterPro" id="IPR021403">
    <property type="entry name" value="DUF3043"/>
</dbReference>
<keyword evidence="2" id="KW-0472">Membrane</keyword>
<name>A0ABU2DQC3_9MICC</name>
<dbReference type="EMBL" id="JAVKGR010000002">
    <property type="protein sequence ID" value="MDR8018659.1"/>
    <property type="molecule type" value="Genomic_DNA"/>
</dbReference>
<feature type="region of interest" description="Disordered" evidence="1">
    <location>
        <begin position="1"/>
        <end position="76"/>
    </location>
</feature>
<comment type="caution">
    <text evidence="3">The sequence shown here is derived from an EMBL/GenBank/DDBJ whole genome shotgun (WGS) entry which is preliminary data.</text>
</comment>
<keyword evidence="2" id="KW-1133">Transmembrane helix</keyword>
<evidence type="ECO:0000313" key="4">
    <source>
        <dbReference type="Proteomes" id="UP001251870"/>
    </source>
</evidence>
<dbReference type="RefSeq" id="WP_310547639.1">
    <property type="nucleotide sequence ID" value="NZ_JAVKGR010000002.1"/>
</dbReference>
<accession>A0ABU2DQC3</accession>
<reference evidence="3 4" key="1">
    <citation type="submission" date="2023-09" db="EMBL/GenBank/DDBJ databases">
        <title>Description of three actinobacteria isolated from air of manufacturing shop in a pharmaceutical factory.</title>
        <authorList>
            <person name="Zhang D.-F."/>
        </authorList>
    </citation>
    <scope>NUCLEOTIDE SEQUENCE [LARGE SCALE GENOMIC DNA]</scope>
    <source>
        <strain evidence="3 4">LY-0111</strain>
    </source>
</reference>
<keyword evidence="2" id="KW-0812">Transmembrane</keyword>
<gene>
    <name evidence="3" type="ORF">RIL96_03655</name>
</gene>
<sequence>MFGRKKKTDETAPPAEGSAAQSAQQTPAPSRGPAPKGRPTPKQRDQVAARKRPLVPDDRRAAREAQREHIREVRQKQRIALETGDDRYLPPRDRGPQRRFARDWVDARTGLGEWMLVLVLVFLFTSLLLPEDARLVMSQALWVLVLLVIVEGWYVGRSVRKRAEAKFGEMERGLRFYSAMRSLQIRRLRLPKPLVARGEYPV</sequence>